<dbReference type="STRING" id="694573.A0A194UNZ7"/>
<evidence type="ECO:0000256" key="1">
    <source>
        <dbReference type="SAM" id="MobiDB-lite"/>
    </source>
</evidence>
<dbReference type="Proteomes" id="UP000078576">
    <property type="component" value="Unassembled WGS sequence"/>
</dbReference>
<name>A0A194UNZ7_CYTMA</name>
<keyword evidence="5" id="KW-1185">Reference proteome</keyword>
<dbReference type="PANTHER" id="PTHR30383:SF5">
    <property type="entry name" value="SGNH HYDROLASE-TYPE ESTERASE DOMAIN-CONTAINING PROTEIN"/>
    <property type="match status" value="1"/>
</dbReference>
<evidence type="ECO:0000256" key="2">
    <source>
        <dbReference type="SAM" id="Phobius"/>
    </source>
</evidence>
<keyword evidence="3" id="KW-0732">Signal</keyword>
<feature type="region of interest" description="Disordered" evidence="1">
    <location>
        <begin position="95"/>
        <end position="128"/>
    </location>
</feature>
<evidence type="ECO:0000313" key="4">
    <source>
        <dbReference type="EMBL" id="KUI53392.1"/>
    </source>
</evidence>
<feature type="transmembrane region" description="Helical" evidence="2">
    <location>
        <begin position="383"/>
        <end position="401"/>
    </location>
</feature>
<dbReference type="SUPFAM" id="SSF52266">
    <property type="entry name" value="SGNH hydrolase"/>
    <property type="match status" value="1"/>
</dbReference>
<reference evidence="5" key="1">
    <citation type="submission" date="2014-12" db="EMBL/GenBank/DDBJ databases">
        <title>Genome Sequence of Valsa Canker Pathogens Uncovers a Specific Adaption of Colonization on Woody Bark.</title>
        <authorList>
            <person name="Yin Z."/>
            <person name="Liu H."/>
            <person name="Gao X."/>
            <person name="Li Z."/>
            <person name="Song N."/>
            <person name="Ke X."/>
            <person name="Dai Q."/>
            <person name="Wu Y."/>
            <person name="Sun Y."/>
            <person name="Xu J.-R."/>
            <person name="Kang Z.K."/>
            <person name="Wang L."/>
            <person name="Huang L."/>
        </authorList>
    </citation>
    <scope>NUCLEOTIDE SEQUENCE [LARGE SCALE GENOMIC DNA]</scope>
    <source>
        <strain evidence="5">SXYL134</strain>
    </source>
</reference>
<evidence type="ECO:0008006" key="6">
    <source>
        <dbReference type="Google" id="ProtNLM"/>
    </source>
</evidence>
<dbReference type="Gene3D" id="3.40.50.1110">
    <property type="entry name" value="SGNH hydrolase"/>
    <property type="match status" value="1"/>
</dbReference>
<gene>
    <name evidence="4" type="ORF">VP1G_00676</name>
</gene>
<dbReference type="PANTHER" id="PTHR30383">
    <property type="entry name" value="THIOESTERASE 1/PROTEASE 1/LYSOPHOSPHOLIPASE L1"/>
    <property type="match status" value="1"/>
</dbReference>
<evidence type="ECO:0000256" key="3">
    <source>
        <dbReference type="SAM" id="SignalP"/>
    </source>
</evidence>
<keyword evidence="2" id="KW-1133">Transmembrane helix</keyword>
<proteinExistence type="predicted"/>
<dbReference type="GO" id="GO:0004622">
    <property type="term" value="F:phosphatidylcholine lysophospholipase activity"/>
    <property type="evidence" value="ECO:0007669"/>
    <property type="project" value="TreeGrafter"/>
</dbReference>
<organism evidence="4 5">
    <name type="scientific">Cytospora mali</name>
    <name type="common">Apple Valsa canker fungus</name>
    <name type="synonym">Valsa mali</name>
    <dbReference type="NCBI Taxonomy" id="578113"/>
    <lineage>
        <taxon>Eukaryota</taxon>
        <taxon>Fungi</taxon>
        <taxon>Dikarya</taxon>
        <taxon>Ascomycota</taxon>
        <taxon>Pezizomycotina</taxon>
        <taxon>Sordariomycetes</taxon>
        <taxon>Sordariomycetidae</taxon>
        <taxon>Diaporthales</taxon>
        <taxon>Cytosporaceae</taxon>
        <taxon>Cytospora</taxon>
    </lineage>
</organism>
<feature type="compositionally biased region" description="Low complexity" evidence="1">
    <location>
        <begin position="95"/>
        <end position="108"/>
    </location>
</feature>
<dbReference type="InterPro" id="IPR051532">
    <property type="entry name" value="Ester_Hydrolysis_Enzymes"/>
</dbReference>
<keyword evidence="2" id="KW-0472">Membrane</keyword>
<evidence type="ECO:0000313" key="5">
    <source>
        <dbReference type="Proteomes" id="UP000078576"/>
    </source>
</evidence>
<dbReference type="OrthoDB" id="2119228at2759"/>
<keyword evidence="2" id="KW-0812">Transmembrane</keyword>
<sequence length="422" mass="46018">MHVPLRLVAVILTTTFASTLAIPDSVPDSLPNSNNGILPPTPAAVTDAVQQQQQQQNTSIKVLVCGDSITQGVDGQFTWRYRLWEWFHANSEFHNQSNNSQSQLSSWPTPSPSPSPSPSSAITTTNDDKTNTYQYPTLQYVGPYNGTLPHSSKNNTSAMGSDPFHPQTWGTYHPNVDPTFFPGGGSAHSAVYGRPAWLYIDLIGAQVQAYQPDFVILHLGFNDIGWWGHRAADLVGTMQRLVFLSRLARSDVAVLIADVSHRVGVTGREDIPVTTTEYNKEIVEKAREWSVEGSPVEVVRRAFAPPIPTGHVESCPAGFDGLHPNSLGDYQIARAYTQVFHQRFNFGSGVLEVPAADTIPGFSSPSRLSSAVNAISSMSSSPTLAMFAGVALLGLVLATVLRPELLRLRRFGKGRYHLLPSR</sequence>
<protein>
    <recommendedName>
        <fullName evidence="6">SGNH hydrolase-type esterase domain-containing protein</fullName>
    </recommendedName>
</protein>
<dbReference type="EMBL" id="KN714668">
    <property type="protein sequence ID" value="KUI53392.1"/>
    <property type="molecule type" value="Genomic_DNA"/>
</dbReference>
<dbReference type="InterPro" id="IPR036514">
    <property type="entry name" value="SGNH_hydro_sf"/>
</dbReference>
<dbReference type="AlphaFoldDB" id="A0A194UNZ7"/>
<feature type="signal peptide" evidence="3">
    <location>
        <begin position="1"/>
        <end position="21"/>
    </location>
</feature>
<feature type="chain" id="PRO_5008265701" description="SGNH hydrolase-type esterase domain-containing protein" evidence="3">
    <location>
        <begin position="22"/>
        <end position="422"/>
    </location>
</feature>
<accession>A0A194UNZ7</accession>